<organism evidence="1 2">
    <name type="scientific">Ekhidna lutea</name>
    <dbReference type="NCBI Taxonomy" id="447679"/>
    <lineage>
        <taxon>Bacteria</taxon>
        <taxon>Pseudomonadati</taxon>
        <taxon>Bacteroidota</taxon>
        <taxon>Cytophagia</taxon>
        <taxon>Cytophagales</taxon>
        <taxon>Reichenbachiellaceae</taxon>
        <taxon>Ekhidna</taxon>
    </lineage>
</organism>
<protein>
    <submittedName>
        <fullName evidence="1">Uncharacterized protein</fullName>
    </submittedName>
</protein>
<name>A0A239LI41_EKHLU</name>
<gene>
    <name evidence="1" type="ORF">SAMN05421640_3258</name>
</gene>
<dbReference type="EMBL" id="FZPD01000005">
    <property type="protein sequence ID" value="SNT29568.1"/>
    <property type="molecule type" value="Genomic_DNA"/>
</dbReference>
<proteinExistence type="predicted"/>
<evidence type="ECO:0000313" key="1">
    <source>
        <dbReference type="EMBL" id="SNT29568.1"/>
    </source>
</evidence>
<keyword evidence="2" id="KW-1185">Reference proteome</keyword>
<dbReference type="AlphaFoldDB" id="A0A239LI41"/>
<accession>A0A239LI41</accession>
<dbReference type="Proteomes" id="UP000198393">
    <property type="component" value="Unassembled WGS sequence"/>
</dbReference>
<sequence>MNRESIHTQPMKSSNKVLTILSLLIFLSGCTSSSSGKDEKSKEELAEEKTMHDLEQLMEDFPDPSLVPFTLKSIGAEFDRAHINSLDNIESYKNNRDKMALNMGIYASDISYLAAYGHEEDCIDYLKASHTIAEFLGDSAIYNEDDLNEFRGHISSQNEEEIGRILGKLFLETSLKMEEDHHLTMAGLALTGSFVEGLYQAVITLETYPNTPENQKLLEPLVEIVIGEEQALLDILQVLNDLPFDDTIADMITELSILDRLYKGDLQDIEEKMESDPDFILTKDVMRDITLEVKRIRERITQE</sequence>
<evidence type="ECO:0000313" key="2">
    <source>
        <dbReference type="Proteomes" id="UP000198393"/>
    </source>
</evidence>
<reference evidence="1 2" key="1">
    <citation type="submission" date="2017-06" db="EMBL/GenBank/DDBJ databases">
        <authorList>
            <person name="Kim H.J."/>
            <person name="Triplett B.A."/>
        </authorList>
    </citation>
    <scope>NUCLEOTIDE SEQUENCE [LARGE SCALE GENOMIC DNA]</scope>
    <source>
        <strain evidence="1 2">DSM 19307</strain>
    </source>
</reference>
<dbReference type="PROSITE" id="PS51257">
    <property type="entry name" value="PROKAR_LIPOPROTEIN"/>
    <property type="match status" value="1"/>
</dbReference>